<organism evidence="2 3">
    <name type="scientific">Candidatus Thiodubiliella endoseptemdiera</name>
    <dbReference type="NCBI Taxonomy" id="2738886"/>
    <lineage>
        <taxon>Bacteria</taxon>
        <taxon>Pseudomonadati</taxon>
        <taxon>Pseudomonadota</taxon>
        <taxon>Gammaproteobacteria</taxon>
        <taxon>Candidatus Pseudothioglobaceae</taxon>
        <taxon>Candidatus Thiodubiliella</taxon>
    </lineage>
</organism>
<comment type="caution">
    <text evidence="2">The sequence shown here is derived from an EMBL/GenBank/DDBJ whole genome shotgun (WGS) entry which is preliminary data.</text>
</comment>
<proteinExistence type="predicted"/>
<dbReference type="EMBL" id="JACCHT010000002">
    <property type="protein sequence ID" value="NYT27832.1"/>
    <property type="molecule type" value="Genomic_DNA"/>
</dbReference>
<evidence type="ECO:0000259" key="1">
    <source>
        <dbReference type="Pfam" id="PF19078"/>
    </source>
</evidence>
<sequence>MPGQTKYFISNTNGFFVNWYSDITGVESHGQALKASGNSGDDAVYVGQGTKVDATGLTSTGGNDSIYLTGTFNNYEQTLDGNTYTFKRTVNINGTEYQEEVSFTASNGDKVYFANGFVKIDITGNDGLLNLNTGAFKRIESTDIDNSESTPGLGIGLRITDDKSNIVKNGEDITYTFTFDEAVTDFDINDITVTGGTKGTFTSVNGSESVYTLELTPPANSKGIISLTVAVDAATSKVNTALKSVAASNNQSFDTQAPTLIISDDKADTLTLKT</sequence>
<name>A0A853F2E3_9GAMM</name>
<dbReference type="AlphaFoldDB" id="A0A853F2E3"/>
<accession>A0A853F2E3</accession>
<dbReference type="Proteomes" id="UP000568751">
    <property type="component" value="Unassembled WGS sequence"/>
</dbReference>
<feature type="non-terminal residue" evidence="2">
    <location>
        <position position="274"/>
    </location>
</feature>
<feature type="domain" description="Bacterial Ig-like" evidence="1">
    <location>
        <begin position="166"/>
        <end position="240"/>
    </location>
</feature>
<dbReference type="InterPro" id="IPR044048">
    <property type="entry name" value="Big_12"/>
</dbReference>
<evidence type="ECO:0000313" key="2">
    <source>
        <dbReference type="EMBL" id="NYT27832.1"/>
    </source>
</evidence>
<reference evidence="2 3" key="1">
    <citation type="submission" date="2020-05" db="EMBL/GenBank/DDBJ databases">
        <title>Horizontal transmission and recombination maintain forever young bacterial symbiont genomes.</title>
        <authorList>
            <person name="Russell S.L."/>
            <person name="Pepper-Tunick E."/>
            <person name="Svedberg J."/>
            <person name="Byrne A."/>
            <person name="Ruelas Castillo J."/>
            <person name="Vollmers C."/>
            <person name="Beinart R.A."/>
            <person name="Corbett-Detig R."/>
        </authorList>
    </citation>
    <scope>NUCLEOTIDE SEQUENCE [LARGE SCALE GENOMIC DNA]</scope>
    <source>
        <strain evidence="2">455</strain>
    </source>
</reference>
<dbReference type="Pfam" id="PF19078">
    <property type="entry name" value="Big_12"/>
    <property type="match status" value="1"/>
</dbReference>
<evidence type="ECO:0000313" key="3">
    <source>
        <dbReference type="Proteomes" id="UP000568751"/>
    </source>
</evidence>
<protein>
    <recommendedName>
        <fullName evidence="1">Bacterial Ig-like domain-containing protein</fullName>
    </recommendedName>
</protein>
<gene>
    <name evidence="2" type="ORF">H0A76_08020</name>
</gene>